<evidence type="ECO:0000259" key="1">
    <source>
        <dbReference type="Pfam" id="PF07995"/>
    </source>
</evidence>
<reference evidence="4" key="1">
    <citation type="submission" date="2017-06" db="EMBL/GenBank/DDBJ databases">
        <title>Genome analysis of Fimbriiglobus ruber SP5, the first member of the order Planctomycetales with confirmed chitinolytic capability.</title>
        <authorList>
            <person name="Ravin N.V."/>
            <person name="Rakitin A.L."/>
            <person name="Ivanova A.A."/>
            <person name="Beletsky A.V."/>
            <person name="Kulichevskaya I.S."/>
            <person name="Mardanov A.V."/>
            <person name="Dedysh S.N."/>
        </authorList>
    </citation>
    <scope>NUCLEOTIDE SEQUENCE [LARGE SCALE GENOMIC DNA]</scope>
    <source>
        <strain evidence="4">SP5</strain>
    </source>
</reference>
<dbReference type="Gene3D" id="2.120.10.30">
    <property type="entry name" value="TolB, C-terminal domain"/>
    <property type="match status" value="2"/>
</dbReference>
<comment type="caution">
    <text evidence="3">The sequence shown here is derived from an EMBL/GenBank/DDBJ whole genome shotgun (WGS) entry which is preliminary data.</text>
</comment>
<dbReference type="Pfam" id="PF07995">
    <property type="entry name" value="GSDH"/>
    <property type="match status" value="1"/>
</dbReference>
<feature type="domain" description="SMP-30/Gluconolactonase/LRE-like region" evidence="2">
    <location>
        <begin position="76"/>
        <end position="254"/>
    </location>
</feature>
<sequence length="673" mass="73578">MTLLGVFICASVASAKDQPPKPVTTGLKNPESVAVGDDGRVYVSEAGAPGTDGDGRILVLDKQGNAAPFATGFDDPKGIVTLQKWLFVADKKRVWRVDEKGQAKVLAAKEAFPREPVLLSDIAVDPQGIVYVSDTGDGKDNPGAIFRIDHKGGVTFQVDGRKIPGLKRLGKILLDGGSHFLLIDSETGDLLRVRMDGVTEKVAEGFVGGDGLAWDAIGQLFITSRTQGKVWGIARPGQKPVVVASDFKAAADPCLDPTGQFILVPDTQTGTLTAIPTVIPGNEVDVSPLPLQTTAAFPKLKWTGWEGFSPDGKLVELRPLYLTHAGDGSNRNFVAIQQGVVHVFPNDPKAEKTKVFLDIRKKVFYADQENEQGLLGLAFHPNYKKNGEFFAFYTVREPRLTNVISRFRVSPDDPDRADPDSEEELLRISHAFWNHDGGTICFGPDGYLYIAVGDGGAANDPHKNGQNLKTHLGKILRLDVNRRDGGKKYGIPADNPFVGTKDAAPENWAYGLRNPWRMAFDRPTGRLWLADVGQNLYEEINIVTKGGNYGWNVREGFHPFGMEGVGPRKDLTEPIWEYNHDVGKSITGGLVYRGKELPQLEGHYLYGDYVSTLMWALKYDDTKKRVVANRPLGRLNRSIFSFGEDEQGEVYILTPTVSGDGILRFAPPAAKGN</sequence>
<dbReference type="EMBL" id="NIDE01000011">
    <property type="protein sequence ID" value="OWK39167.1"/>
    <property type="molecule type" value="Genomic_DNA"/>
</dbReference>
<feature type="domain" description="Glucose/Sorbosone dehydrogenase" evidence="1">
    <location>
        <begin position="319"/>
        <end position="659"/>
    </location>
</feature>
<dbReference type="Proteomes" id="UP000214646">
    <property type="component" value="Unassembled WGS sequence"/>
</dbReference>
<dbReference type="InterPro" id="IPR011041">
    <property type="entry name" value="Quinoprot_gluc/sorb_DH_b-prop"/>
</dbReference>
<accession>A0A225DSU4</accession>
<keyword evidence="4" id="KW-1185">Reference proteome</keyword>
<gene>
    <name evidence="3" type="ORF">FRUB_06249</name>
</gene>
<organism evidence="3 4">
    <name type="scientific">Fimbriiglobus ruber</name>
    <dbReference type="NCBI Taxonomy" id="1908690"/>
    <lineage>
        <taxon>Bacteria</taxon>
        <taxon>Pseudomonadati</taxon>
        <taxon>Planctomycetota</taxon>
        <taxon>Planctomycetia</taxon>
        <taxon>Gemmatales</taxon>
        <taxon>Gemmataceae</taxon>
        <taxon>Fimbriiglobus</taxon>
    </lineage>
</organism>
<dbReference type="AlphaFoldDB" id="A0A225DSU4"/>
<dbReference type="InterPro" id="IPR011042">
    <property type="entry name" value="6-blade_b-propeller_TolB-like"/>
</dbReference>
<evidence type="ECO:0000313" key="4">
    <source>
        <dbReference type="Proteomes" id="UP000214646"/>
    </source>
</evidence>
<evidence type="ECO:0000259" key="2">
    <source>
        <dbReference type="Pfam" id="PF08450"/>
    </source>
</evidence>
<dbReference type="SUPFAM" id="SSF101898">
    <property type="entry name" value="NHL repeat"/>
    <property type="match status" value="1"/>
</dbReference>
<protein>
    <recommendedName>
        <fullName evidence="5">Glucose/Sorbosone dehydrogenase domain-containing protein</fullName>
    </recommendedName>
</protein>
<dbReference type="PANTHER" id="PTHR19328:SF75">
    <property type="entry name" value="ALDOSE SUGAR DEHYDROGENASE YLII"/>
    <property type="match status" value="1"/>
</dbReference>
<evidence type="ECO:0008006" key="5">
    <source>
        <dbReference type="Google" id="ProtNLM"/>
    </source>
</evidence>
<dbReference type="Pfam" id="PF08450">
    <property type="entry name" value="SGL"/>
    <property type="match status" value="1"/>
</dbReference>
<dbReference type="InterPro" id="IPR013658">
    <property type="entry name" value="SGL"/>
</dbReference>
<proteinExistence type="predicted"/>
<name>A0A225DSU4_9BACT</name>
<dbReference type="SUPFAM" id="SSF50952">
    <property type="entry name" value="Soluble quinoprotein glucose dehydrogenase"/>
    <property type="match status" value="1"/>
</dbReference>
<dbReference type="InterPro" id="IPR012938">
    <property type="entry name" value="Glc/Sorbosone_DH"/>
</dbReference>
<evidence type="ECO:0000313" key="3">
    <source>
        <dbReference type="EMBL" id="OWK39167.1"/>
    </source>
</evidence>
<dbReference type="PANTHER" id="PTHR19328">
    <property type="entry name" value="HEDGEHOG-INTERACTING PROTEIN"/>
    <property type="match status" value="1"/>
</dbReference>